<gene>
    <name evidence="2" type="ORF">ALC53_12563</name>
</gene>
<evidence type="ECO:0000256" key="1">
    <source>
        <dbReference type="SAM" id="MobiDB-lite"/>
    </source>
</evidence>
<name>A0A195AYA9_9HYME</name>
<sequence>MTGSVSAMSSNNEATTTIYSDESDICSDESYDDENEAAMAANAREENKDGDRPLERSYILTFKNIEDAIDKFNDDDGKNIN</sequence>
<dbReference type="AlphaFoldDB" id="A0A195AYA9"/>
<dbReference type="EMBL" id="KQ976711">
    <property type="protein sequence ID" value="KYM77027.1"/>
    <property type="molecule type" value="Genomic_DNA"/>
</dbReference>
<proteinExistence type="predicted"/>
<reference evidence="2 3" key="1">
    <citation type="submission" date="2015-09" db="EMBL/GenBank/DDBJ databases">
        <title>Atta colombica WGS genome.</title>
        <authorList>
            <person name="Nygaard S."/>
            <person name="Hu H."/>
            <person name="Boomsma J."/>
            <person name="Zhang G."/>
        </authorList>
    </citation>
    <scope>NUCLEOTIDE SEQUENCE [LARGE SCALE GENOMIC DNA]</scope>
    <source>
        <strain evidence="2">Treedump-2</strain>
        <tissue evidence="2">Whole body</tissue>
    </source>
</reference>
<keyword evidence="3" id="KW-1185">Reference proteome</keyword>
<evidence type="ECO:0000313" key="2">
    <source>
        <dbReference type="EMBL" id="KYM77027.1"/>
    </source>
</evidence>
<feature type="region of interest" description="Disordered" evidence="1">
    <location>
        <begin position="1"/>
        <end position="35"/>
    </location>
</feature>
<feature type="compositionally biased region" description="Polar residues" evidence="1">
    <location>
        <begin position="1"/>
        <end position="20"/>
    </location>
</feature>
<evidence type="ECO:0000313" key="3">
    <source>
        <dbReference type="Proteomes" id="UP000078540"/>
    </source>
</evidence>
<organism evidence="2 3">
    <name type="scientific">Atta colombica</name>
    <dbReference type="NCBI Taxonomy" id="520822"/>
    <lineage>
        <taxon>Eukaryota</taxon>
        <taxon>Metazoa</taxon>
        <taxon>Ecdysozoa</taxon>
        <taxon>Arthropoda</taxon>
        <taxon>Hexapoda</taxon>
        <taxon>Insecta</taxon>
        <taxon>Pterygota</taxon>
        <taxon>Neoptera</taxon>
        <taxon>Endopterygota</taxon>
        <taxon>Hymenoptera</taxon>
        <taxon>Apocrita</taxon>
        <taxon>Aculeata</taxon>
        <taxon>Formicoidea</taxon>
        <taxon>Formicidae</taxon>
        <taxon>Myrmicinae</taxon>
        <taxon>Atta</taxon>
    </lineage>
</organism>
<dbReference type="Proteomes" id="UP000078540">
    <property type="component" value="Unassembled WGS sequence"/>
</dbReference>
<accession>A0A195AYA9</accession>
<feature type="compositionally biased region" description="Acidic residues" evidence="1">
    <location>
        <begin position="21"/>
        <end position="35"/>
    </location>
</feature>
<protein>
    <submittedName>
        <fullName evidence="2">Uncharacterized protein</fullName>
    </submittedName>
</protein>